<protein>
    <submittedName>
        <fullName evidence="2">Uncharacterized protein</fullName>
    </submittedName>
</protein>
<evidence type="ECO:0000313" key="2">
    <source>
        <dbReference type="EMBL" id="TYG37594.1"/>
    </source>
</evidence>
<proteinExistence type="predicted"/>
<gene>
    <name evidence="2" type="ORF">ES288_D13G154000v1</name>
</gene>
<sequence length="62" mass="7178">MKPTLDLNQIWREEEEIQTQTNSVRMEEFKKSSTRIGGDEQHLDVKISACRNIENGSNRTGK</sequence>
<dbReference type="PANTHER" id="PTHR34807">
    <property type="entry name" value="OS08G0270800 PROTEIN"/>
    <property type="match status" value="1"/>
</dbReference>
<name>A0A5D1ZY91_GOSDA</name>
<accession>A0A5D1ZY91</accession>
<reference evidence="2 3" key="1">
    <citation type="submission" date="2019-06" db="EMBL/GenBank/DDBJ databases">
        <title>WGS assembly of Gossypium darwinii.</title>
        <authorList>
            <person name="Chen Z.J."/>
            <person name="Sreedasyam A."/>
            <person name="Ando A."/>
            <person name="Song Q."/>
            <person name="De L."/>
            <person name="Hulse-Kemp A."/>
            <person name="Ding M."/>
            <person name="Ye W."/>
            <person name="Kirkbride R."/>
            <person name="Jenkins J."/>
            <person name="Plott C."/>
            <person name="Lovell J."/>
            <person name="Lin Y.-M."/>
            <person name="Vaughn R."/>
            <person name="Liu B."/>
            <person name="Li W."/>
            <person name="Simpson S."/>
            <person name="Scheffler B."/>
            <person name="Saski C."/>
            <person name="Grover C."/>
            <person name="Hu G."/>
            <person name="Conover J."/>
            <person name="Carlson J."/>
            <person name="Shu S."/>
            <person name="Boston L."/>
            <person name="Williams M."/>
            <person name="Peterson D."/>
            <person name="Mcgee K."/>
            <person name="Jones D."/>
            <person name="Wendel J."/>
            <person name="Stelly D."/>
            <person name="Grimwood J."/>
            <person name="Schmutz J."/>
        </authorList>
    </citation>
    <scope>NUCLEOTIDE SEQUENCE [LARGE SCALE GENOMIC DNA]</scope>
    <source>
        <strain evidence="2">1808015.09</strain>
    </source>
</reference>
<keyword evidence="3" id="KW-1185">Reference proteome</keyword>
<feature type="region of interest" description="Disordered" evidence="1">
    <location>
        <begin position="18"/>
        <end position="40"/>
    </location>
</feature>
<dbReference type="PANTHER" id="PTHR34807:SF3">
    <property type="entry name" value="OS08G0270800 PROTEIN"/>
    <property type="match status" value="1"/>
</dbReference>
<dbReference type="Proteomes" id="UP000323506">
    <property type="component" value="Chromosome D13"/>
</dbReference>
<organism evidence="2 3">
    <name type="scientific">Gossypium darwinii</name>
    <name type="common">Darwin's cotton</name>
    <name type="synonym">Gossypium barbadense var. darwinii</name>
    <dbReference type="NCBI Taxonomy" id="34276"/>
    <lineage>
        <taxon>Eukaryota</taxon>
        <taxon>Viridiplantae</taxon>
        <taxon>Streptophyta</taxon>
        <taxon>Embryophyta</taxon>
        <taxon>Tracheophyta</taxon>
        <taxon>Spermatophyta</taxon>
        <taxon>Magnoliopsida</taxon>
        <taxon>eudicotyledons</taxon>
        <taxon>Gunneridae</taxon>
        <taxon>Pentapetalae</taxon>
        <taxon>rosids</taxon>
        <taxon>malvids</taxon>
        <taxon>Malvales</taxon>
        <taxon>Malvaceae</taxon>
        <taxon>Malvoideae</taxon>
        <taxon>Gossypium</taxon>
    </lineage>
</organism>
<dbReference type="AlphaFoldDB" id="A0A5D1ZY91"/>
<feature type="compositionally biased region" description="Basic and acidic residues" evidence="1">
    <location>
        <begin position="25"/>
        <end position="40"/>
    </location>
</feature>
<evidence type="ECO:0000313" key="3">
    <source>
        <dbReference type="Proteomes" id="UP000323506"/>
    </source>
</evidence>
<dbReference type="EMBL" id="CM017713">
    <property type="protein sequence ID" value="TYG37594.1"/>
    <property type="molecule type" value="Genomic_DNA"/>
</dbReference>
<evidence type="ECO:0000256" key="1">
    <source>
        <dbReference type="SAM" id="MobiDB-lite"/>
    </source>
</evidence>